<proteinExistence type="inferred from homology"/>
<dbReference type="SUPFAM" id="SSF52096">
    <property type="entry name" value="ClpP/crotonase"/>
    <property type="match status" value="1"/>
</dbReference>
<dbReference type="Pfam" id="PF01039">
    <property type="entry name" value="Carboxyl_trans"/>
    <property type="match status" value="1"/>
</dbReference>
<dbReference type="HAMAP" id="MF_01395">
    <property type="entry name" value="AcetylCoA_CT_beta"/>
    <property type="match status" value="1"/>
</dbReference>
<accession>A0A6H0NB09</accession>
<evidence type="ECO:0000259" key="8">
    <source>
        <dbReference type="PROSITE" id="PS50980"/>
    </source>
</evidence>
<keyword evidence="7" id="KW-0275">Fatty acid biosynthesis</keyword>
<feature type="zinc finger region" description="C4-type" evidence="7">
    <location>
        <begin position="234"/>
        <end position="256"/>
    </location>
</feature>
<comment type="function">
    <text evidence="7">Component of the acetyl coenzyme A carboxylase (ACC) complex. Biotin carboxylase (BC) catalyzes the carboxylation of biotin on its carrier protein (BCCP) and then the CO(2) group is transferred by the transcarboxylase to acetyl-CoA to form malonyl-CoA.</text>
</comment>
<dbReference type="InterPro" id="IPR011762">
    <property type="entry name" value="COA_CT_N"/>
</dbReference>
<dbReference type="EMBL" id="MN599040">
    <property type="protein sequence ID" value="QXM16051.1"/>
    <property type="molecule type" value="Genomic_DNA"/>
</dbReference>
<feature type="domain" description="CoA carboxyltransferase N-terminal" evidence="8">
    <location>
        <begin position="230"/>
        <end position="497"/>
    </location>
</feature>
<dbReference type="InterPro" id="IPR000438">
    <property type="entry name" value="Acetyl_CoA_COase_Trfase_b_su"/>
</dbReference>
<dbReference type="InterPro" id="IPR029045">
    <property type="entry name" value="ClpP/crotonase-like_dom_sf"/>
</dbReference>
<keyword evidence="9" id="KW-0934">Plastid</keyword>
<evidence type="ECO:0000256" key="5">
    <source>
        <dbReference type="ARBA" id="ARBA00022833"/>
    </source>
</evidence>
<dbReference type="GO" id="GO:2001295">
    <property type="term" value="P:malonyl-CoA biosynthetic process"/>
    <property type="evidence" value="ECO:0007669"/>
    <property type="project" value="UniProtKB-UniRule"/>
</dbReference>
<name>A0A6H0NB09_9ROSA</name>
<evidence type="ECO:0000256" key="6">
    <source>
        <dbReference type="ARBA" id="ARBA00022840"/>
    </source>
</evidence>
<evidence type="ECO:0000256" key="3">
    <source>
        <dbReference type="ARBA" id="ARBA00022741"/>
    </source>
</evidence>
<dbReference type="EMBL" id="MN481989">
    <property type="protein sequence ID" value="QIV26251.1"/>
    <property type="molecule type" value="Genomic_DNA"/>
</dbReference>
<dbReference type="PANTHER" id="PTHR42995">
    <property type="entry name" value="ACETYL-COENZYME A CARBOXYLASE CARBOXYL TRANSFERASE SUBUNIT BETA, CHLOROPLASTIC"/>
    <property type="match status" value="1"/>
</dbReference>
<sequence length="497" mass="56604">MDRRRFDSILFSGVLEYRWGLSKSIKSLDDPIENPNINEDPILNDMDKDIPSGSDSENYNYSNIDHLVGVRYIRNFISDDTFLVRDSNRDSYSIYFDIEKKIFEIDKDLSFLSEPENSFYNYQNSSYLNNVSKTDDPRYDRYVYDTKYNWNNHITSCIDNYLRYQICIDSYILTSSDNYNDSYVYSSICGERVNSNENGSSSISTSTDNSDLTIRESSNDLDGTQKYRHLWVQCENCYGLNYKKFFKSKMNICEHCGCHLKMSSSDRIELLIDPDTWDPINEDMVSLDPIEFHSEEEPYKDRIDSYQRKTGLTEAVQTGTGRLNGIPVAIGVMDFQFMGGSMGSVVGEKITRLIEYATNQILPLILVCASGGARMQEGSLSLMQMAKISSALYDYQKNKKLFYVAILTSPTTGGVTASFGMLGDIIIAEPNAYIAFAGKRVIEQTLNKTVPEGSQVAEYLFHKGLFDPIVPRNLLKGVLGELFQLHAFFPLNQNATK</sequence>
<feature type="binding site" evidence="7">
    <location>
        <position position="253"/>
    </location>
    <ligand>
        <name>Zn(2+)</name>
        <dbReference type="ChEBI" id="CHEBI:29105"/>
    </ligand>
</feature>
<feature type="binding site" evidence="7">
    <location>
        <position position="237"/>
    </location>
    <ligand>
        <name>Zn(2+)</name>
        <dbReference type="ChEBI" id="CHEBI:29105"/>
    </ligand>
</feature>
<keyword evidence="3 7" id="KW-0547">Nucleotide-binding</keyword>
<comment type="catalytic activity">
    <reaction evidence="7">
        <text>N(6)-carboxybiotinyl-L-lysyl-[protein] + acetyl-CoA = N(6)-biotinyl-L-lysyl-[protein] + malonyl-CoA</text>
        <dbReference type="Rhea" id="RHEA:54728"/>
        <dbReference type="Rhea" id="RHEA-COMP:10505"/>
        <dbReference type="Rhea" id="RHEA-COMP:10506"/>
        <dbReference type="ChEBI" id="CHEBI:57288"/>
        <dbReference type="ChEBI" id="CHEBI:57384"/>
        <dbReference type="ChEBI" id="CHEBI:83144"/>
        <dbReference type="ChEBI" id="CHEBI:83145"/>
        <dbReference type="EC" id="2.1.3.15"/>
    </reaction>
</comment>
<evidence type="ECO:0000256" key="7">
    <source>
        <dbReference type="HAMAP-Rule" id="MF_01395"/>
    </source>
</evidence>
<evidence type="ECO:0000313" key="10">
    <source>
        <dbReference type="EMBL" id="QXM16051.1"/>
    </source>
</evidence>
<comment type="pathway">
    <text evidence="7">Lipid metabolism; malonyl-CoA biosynthesis; malonyl-CoA from acetyl-CoA: step 1/1.</text>
</comment>
<geneLocation type="chloroplast" evidence="9"/>
<comment type="subunit">
    <text evidence="1">Acetyl-CoA carboxylase is a heterohexamer composed of biotin carboxyl carrier protein, biotin carboxylase and 2 subunits each of ACCase subunit alpha and ACCase plastid-coded subunit beta (accD).</text>
</comment>
<gene>
    <name evidence="7 9" type="primary">accD</name>
</gene>
<dbReference type="EC" id="2.1.3.15" evidence="7"/>
<dbReference type="NCBIfam" id="TIGR00515">
    <property type="entry name" value="accD"/>
    <property type="match status" value="1"/>
</dbReference>
<keyword evidence="2 7" id="KW-0808">Transferase</keyword>
<comment type="cofactor">
    <cofactor evidence="7">
        <name>Zn(2+)</name>
        <dbReference type="ChEBI" id="CHEBI:29105"/>
    </cofactor>
    <text evidence="7">Binds 1 zinc ion per subunit.</text>
</comment>
<keyword evidence="7" id="KW-0479">Metal-binding</keyword>
<keyword evidence="7" id="KW-0443">Lipid metabolism</keyword>
<dbReference type="UniPathway" id="UPA00655">
    <property type="reaction ID" value="UER00711"/>
</dbReference>
<comment type="subcellular location">
    <subcellularLocation>
        <location evidence="7">Plastid</location>
        <location evidence="7">Chloroplast stroma</location>
    </subcellularLocation>
</comment>
<dbReference type="GO" id="GO:0008270">
    <property type="term" value="F:zinc ion binding"/>
    <property type="evidence" value="ECO:0007669"/>
    <property type="project" value="UniProtKB-UniRule"/>
</dbReference>
<evidence type="ECO:0000256" key="2">
    <source>
        <dbReference type="ARBA" id="ARBA00022679"/>
    </source>
</evidence>
<reference evidence="10" key="4">
    <citation type="journal article" date="2021" name="Plant Divers">
        <title>Development of genomic resources for the genus Celtis (Cannabaceae) based on genome skimming data.</title>
        <authorList>
            <person name="Liu L."/>
            <person name="Zhang Y."/>
            <person name="Li P."/>
        </authorList>
    </citation>
    <scope>NUCLEOTIDE SEQUENCE</scope>
</reference>
<keyword evidence="9" id="KW-0150">Chloroplast</keyword>
<dbReference type="GO" id="GO:0006633">
    <property type="term" value="P:fatty acid biosynthetic process"/>
    <property type="evidence" value="ECO:0007669"/>
    <property type="project" value="UniProtKB-KW"/>
</dbReference>
<dbReference type="AlphaFoldDB" id="A0A6H0NB09"/>
<reference evidence="11" key="3">
    <citation type="submission" date="2019-12" db="EMBL/GenBank/DDBJ databases">
        <title>Complete Chloroplast Genome of Celtis sinensis Pers.</title>
        <authorList>
            <person name="Fan J."/>
        </authorList>
    </citation>
    <scope>NUCLEOTIDE SEQUENCE</scope>
</reference>
<reference evidence="10" key="2">
    <citation type="submission" date="2019-10" db="EMBL/GenBank/DDBJ databases">
        <authorList>
            <person name="Zhao M."/>
            <person name="Du Y."/>
        </authorList>
    </citation>
    <scope>NUCLEOTIDE SEQUENCE</scope>
</reference>
<evidence type="ECO:0000313" key="9">
    <source>
        <dbReference type="EMBL" id="QIV26251.1"/>
    </source>
</evidence>
<evidence type="ECO:0000256" key="1">
    <source>
        <dbReference type="ARBA" id="ARBA00011842"/>
    </source>
</evidence>
<keyword evidence="6 7" id="KW-0067">ATP-binding</keyword>
<organism evidence="9">
    <name type="scientific">Celtis sinensis</name>
    <dbReference type="NCBI Taxonomy" id="63053"/>
    <lineage>
        <taxon>Eukaryota</taxon>
        <taxon>Viridiplantae</taxon>
        <taxon>Streptophyta</taxon>
        <taxon>Embryophyta</taxon>
        <taxon>Tracheophyta</taxon>
        <taxon>Spermatophyta</taxon>
        <taxon>Magnoliopsida</taxon>
        <taxon>eudicotyledons</taxon>
        <taxon>Gunneridae</taxon>
        <taxon>Pentapetalae</taxon>
        <taxon>rosids</taxon>
        <taxon>fabids</taxon>
        <taxon>Rosales</taxon>
        <taxon>Cannabaceae</taxon>
        <taxon>Celtis</taxon>
    </lineage>
</organism>
<feature type="binding site" evidence="7">
    <location>
        <position position="256"/>
    </location>
    <ligand>
        <name>Zn(2+)</name>
        <dbReference type="ChEBI" id="CHEBI:29105"/>
    </ligand>
</feature>
<keyword evidence="7" id="KW-0444">Lipid biosynthesis</keyword>
<keyword evidence="7" id="KW-0276">Fatty acid metabolism</keyword>
<dbReference type="PROSITE" id="PS50980">
    <property type="entry name" value="COA_CT_NTER"/>
    <property type="match status" value="1"/>
</dbReference>
<keyword evidence="5 7" id="KW-0862">Zinc</keyword>
<protein>
    <recommendedName>
        <fullName evidence="7">Acetyl-coenzyme A carboxylase carboxyl transferase subunit beta, chloroplastic</fullName>
        <shortName evidence="7">ACCase subunit beta</shortName>
        <shortName evidence="7">Acetyl-CoA carboxylase carboxyltransferase subunit beta</shortName>
        <ecNumber evidence="7">2.1.3.15</ecNumber>
    </recommendedName>
</protein>
<evidence type="ECO:0000256" key="4">
    <source>
        <dbReference type="ARBA" id="ARBA00022771"/>
    </source>
</evidence>
<dbReference type="GO" id="GO:0003989">
    <property type="term" value="F:acetyl-CoA carboxylase activity"/>
    <property type="evidence" value="ECO:0007669"/>
    <property type="project" value="InterPro"/>
</dbReference>
<dbReference type="PANTHER" id="PTHR42995:SF5">
    <property type="entry name" value="ACETYL-COENZYME A CARBOXYLASE CARBOXYL TRANSFERASE SUBUNIT BETA, CHLOROPLASTIC"/>
    <property type="match status" value="1"/>
</dbReference>
<feature type="binding site" evidence="7">
    <location>
        <position position="234"/>
    </location>
    <ligand>
        <name>Zn(2+)</name>
        <dbReference type="ChEBI" id="CHEBI:29105"/>
    </ligand>
</feature>
<dbReference type="GeneID" id="55290583"/>
<reference evidence="9" key="1">
    <citation type="journal article" date="2019" name="Mitochondrial DNA Part B Resour">
        <title>Characterization of the first complete chloroplast genome sequence of Celtis sinensis (Cannabaceae) and its phylogenetic implications.</title>
        <authorList>
            <person name="Wang G."/>
            <person name="Zhang Y."/>
            <person name="Zhou J."/>
            <person name="Zhang M."/>
            <person name="Hu Y."/>
            <person name="Tian Y."/>
            <person name="Zhou J."/>
            <person name="Wang Z."/>
        </authorList>
    </citation>
    <scope>NUCLEOTIDE SEQUENCE</scope>
    <source>
        <strain evidence="9">MS</strain>
    </source>
</reference>
<dbReference type="GO" id="GO:0009317">
    <property type="term" value="C:acetyl-CoA carboxylase complex"/>
    <property type="evidence" value="ECO:0007669"/>
    <property type="project" value="InterPro"/>
</dbReference>
<dbReference type="EMBL" id="MN877379">
    <property type="protein sequence ID" value="UGB89783.1"/>
    <property type="molecule type" value="Genomic_DNA"/>
</dbReference>
<dbReference type="InterPro" id="IPR034733">
    <property type="entry name" value="AcCoA_carboxyl_beta"/>
</dbReference>
<comment type="subunit">
    <text evidence="7">Acetyl-CoA carboxylase is a heterohexamer composed of biotin carboxyl carrier protein, biotin carboxylase and two subunits each of ACCase subunit alpha and ACCase plastid-coded subunit beta (accD).</text>
</comment>
<evidence type="ECO:0000313" key="11">
    <source>
        <dbReference type="EMBL" id="UGB89783.1"/>
    </source>
</evidence>
<dbReference type="GO" id="GO:0005524">
    <property type="term" value="F:ATP binding"/>
    <property type="evidence" value="ECO:0007669"/>
    <property type="project" value="UniProtKB-KW"/>
</dbReference>
<dbReference type="Gene3D" id="3.90.226.10">
    <property type="entry name" value="2-enoyl-CoA Hydratase, Chain A, domain 1"/>
    <property type="match status" value="1"/>
</dbReference>
<dbReference type="GO" id="GO:0009570">
    <property type="term" value="C:chloroplast stroma"/>
    <property type="evidence" value="ECO:0007669"/>
    <property type="project" value="UniProtKB-SubCell"/>
</dbReference>
<comment type="similarity">
    <text evidence="7">Belongs to the AccD/PCCB family.</text>
</comment>
<dbReference type="GO" id="GO:0016743">
    <property type="term" value="F:carboxyl- or carbamoyltransferase activity"/>
    <property type="evidence" value="ECO:0007669"/>
    <property type="project" value="UniProtKB-UniRule"/>
</dbReference>
<keyword evidence="4 7" id="KW-0863">Zinc-finger</keyword>
<dbReference type="PRINTS" id="PR01070">
    <property type="entry name" value="ACCCTRFRASEB"/>
</dbReference>
<dbReference type="RefSeq" id="YP_009827502.1">
    <property type="nucleotide sequence ID" value="NC_048498.1"/>
</dbReference>